<dbReference type="Gene3D" id="1.10.10.10">
    <property type="entry name" value="Winged helix-like DNA-binding domain superfamily/Winged helix DNA-binding domain"/>
    <property type="match status" value="1"/>
</dbReference>
<feature type="domain" description="HTH marR-type" evidence="1">
    <location>
        <begin position="1"/>
        <end position="124"/>
    </location>
</feature>
<organism evidence="2">
    <name type="scientific">Agromyces sp. G08B096</name>
    <dbReference type="NCBI Taxonomy" id="3156399"/>
    <lineage>
        <taxon>Bacteria</taxon>
        <taxon>Bacillati</taxon>
        <taxon>Actinomycetota</taxon>
        <taxon>Actinomycetes</taxon>
        <taxon>Micrococcales</taxon>
        <taxon>Microbacteriaceae</taxon>
        <taxon>Agromyces</taxon>
    </lineage>
</organism>
<reference evidence="2" key="1">
    <citation type="submission" date="2024-05" db="EMBL/GenBank/DDBJ databases">
        <authorList>
            <person name="Yu L."/>
        </authorList>
    </citation>
    <scope>NUCLEOTIDE SEQUENCE</scope>
    <source>
        <strain evidence="2">G08B096</strain>
    </source>
</reference>
<protein>
    <submittedName>
        <fullName evidence="2">MarR family transcriptional regulator</fullName>
    </submittedName>
</protein>
<evidence type="ECO:0000259" key="1">
    <source>
        <dbReference type="PROSITE" id="PS50995"/>
    </source>
</evidence>
<dbReference type="AlphaFoldDB" id="A0AAU7WBE8"/>
<dbReference type="SMART" id="SM00347">
    <property type="entry name" value="HTH_MARR"/>
    <property type="match status" value="1"/>
</dbReference>
<dbReference type="InterPro" id="IPR039422">
    <property type="entry name" value="MarR/SlyA-like"/>
</dbReference>
<dbReference type="PRINTS" id="PR00598">
    <property type="entry name" value="HTHMARR"/>
</dbReference>
<dbReference type="GO" id="GO:0006950">
    <property type="term" value="P:response to stress"/>
    <property type="evidence" value="ECO:0007669"/>
    <property type="project" value="TreeGrafter"/>
</dbReference>
<dbReference type="PANTHER" id="PTHR33164">
    <property type="entry name" value="TRANSCRIPTIONAL REGULATOR, MARR FAMILY"/>
    <property type="match status" value="1"/>
</dbReference>
<dbReference type="RefSeq" id="WP_350349040.1">
    <property type="nucleotide sequence ID" value="NZ_CP158374.1"/>
</dbReference>
<proteinExistence type="predicted"/>
<dbReference type="PROSITE" id="PS50995">
    <property type="entry name" value="HTH_MARR_2"/>
    <property type="match status" value="1"/>
</dbReference>
<accession>A0AAU7WBE8</accession>
<name>A0AAU7WBE8_9MICO</name>
<dbReference type="PANTHER" id="PTHR33164:SF99">
    <property type="entry name" value="MARR FAMILY REGULATORY PROTEIN"/>
    <property type="match status" value="1"/>
</dbReference>
<dbReference type="InterPro" id="IPR036390">
    <property type="entry name" value="WH_DNA-bd_sf"/>
</dbReference>
<gene>
    <name evidence="2" type="ORF">ABIQ69_03605</name>
</gene>
<dbReference type="EMBL" id="CP158374">
    <property type="protein sequence ID" value="XBX83024.1"/>
    <property type="molecule type" value="Genomic_DNA"/>
</dbReference>
<dbReference type="InterPro" id="IPR000835">
    <property type="entry name" value="HTH_MarR-typ"/>
</dbReference>
<dbReference type="SUPFAM" id="SSF46785">
    <property type="entry name" value="Winged helix' DNA-binding domain"/>
    <property type="match status" value="1"/>
</dbReference>
<dbReference type="InterPro" id="IPR036388">
    <property type="entry name" value="WH-like_DNA-bd_sf"/>
</dbReference>
<dbReference type="GO" id="GO:0003700">
    <property type="term" value="F:DNA-binding transcription factor activity"/>
    <property type="evidence" value="ECO:0007669"/>
    <property type="project" value="InterPro"/>
</dbReference>
<evidence type="ECO:0000313" key="2">
    <source>
        <dbReference type="EMBL" id="XBX83024.1"/>
    </source>
</evidence>
<dbReference type="Pfam" id="PF12802">
    <property type="entry name" value="MarR_2"/>
    <property type="match status" value="1"/>
</dbReference>
<sequence>MLYEFVDSYDRAYEAAAASQQLSVAQVCVLIRLDERRGMSGLAKELGCDASNITQIVARLEARGLVVREPDPADGRARLIARTPDGDAASAQFDAAFAFAREAQSRLTADEQDHLAVLLRKAMGG</sequence>